<keyword evidence="9" id="KW-0560">Oxidoreductase</keyword>
<dbReference type="GO" id="GO:0020037">
    <property type="term" value="F:heme binding"/>
    <property type="evidence" value="ECO:0007669"/>
    <property type="project" value="InterPro"/>
</dbReference>
<feature type="transmembrane region" description="Helical" evidence="14">
    <location>
        <begin position="1348"/>
        <end position="1367"/>
    </location>
</feature>
<dbReference type="PROSITE" id="PS00086">
    <property type="entry name" value="CYTOCHROME_P450"/>
    <property type="match status" value="3"/>
</dbReference>
<organism evidence="15 16">
    <name type="scientific">Asbolus verrucosus</name>
    <name type="common">Desert ironclad beetle</name>
    <dbReference type="NCBI Taxonomy" id="1661398"/>
    <lineage>
        <taxon>Eukaryota</taxon>
        <taxon>Metazoa</taxon>
        <taxon>Ecdysozoa</taxon>
        <taxon>Arthropoda</taxon>
        <taxon>Hexapoda</taxon>
        <taxon>Insecta</taxon>
        <taxon>Pterygota</taxon>
        <taxon>Neoptera</taxon>
        <taxon>Endopterygota</taxon>
        <taxon>Coleoptera</taxon>
        <taxon>Polyphaga</taxon>
        <taxon>Cucujiformia</taxon>
        <taxon>Tenebrionidae</taxon>
        <taxon>Pimeliinae</taxon>
        <taxon>Asbolus</taxon>
    </lineage>
</organism>
<dbReference type="PANTHER" id="PTHR24292">
    <property type="entry name" value="CYTOCHROME P450"/>
    <property type="match status" value="1"/>
</dbReference>
<keyword evidence="5 13" id="KW-0349">Heme</keyword>
<evidence type="ECO:0000256" key="6">
    <source>
        <dbReference type="ARBA" id="ARBA00022723"/>
    </source>
</evidence>
<evidence type="ECO:0000256" key="12">
    <source>
        <dbReference type="ARBA" id="ARBA00023136"/>
    </source>
</evidence>
<evidence type="ECO:0000256" key="7">
    <source>
        <dbReference type="ARBA" id="ARBA00022824"/>
    </source>
</evidence>
<dbReference type="EMBL" id="QDEB01132111">
    <property type="protein sequence ID" value="RZB39006.1"/>
    <property type="molecule type" value="Genomic_DNA"/>
</dbReference>
<sequence>MKLSPTFTSGKMKMMFQTLVDCEPNLLERIEDECKRREPIDIKEALSCFTTDVIGSCAFGLDCKSFKEENSPFRVYGKKVFTATKSRIIKMMIGVNFPKLARSLHITTTAEGVSEFFFKVVKDTVDYREKNNYTRKDFMQLLIDLKNNKIAEEEGYQHDGKTLTIEEVAAQSYVFFIAGFETSSTAMTFALYELARRQDLQQKVRDEIETVLVKHQGKITYEAIQDMKYMDQVINETLRKYPPVPNLVRNCVKDYKVPDSDLVIEKGTKVMIPVLGIHYDKEYFPDPEKFDPERFTEENKNSRHSYAHIPFGEGPRMCIGMRFGLLQSKVGLTALLRKYRFTVNNKTKEPLKMSIRSMFLTESLCGDLIGLGVALLAIIIAHFKWTFQYWKRKKLPQLEPSIPFGTSTNPLTTKENGGITLKRNYDEMKAYGWNHGGLYIMTNPAYLVVDLEYVKNVMTKDFQYFVDRGFYYNEEDDPLSAHLFMLGGTKWRNLRAKLTPTFTSGKMKMMFQTLVDCESGLLEKIEDDYRRGKPIDIKDTLGCFTTDIIGSCAFGLDCKTFKEENSPFRMYGKRAFNTTMFQMVKLIFGMNFPNLARSLHIVTTPKDISEFFIKLVKDTINYREENNCTRKDFIQLLIDLKNDKITQEEGYQHDGKTLSIEEIAAQSFVFFIAGFETSSATMTFALYELAQHQDLQQKVRDEIETVLAKHHGKITYEAVQDMKYMDQVINETLRKYPPVPLLTRKCVKDYKVPGEDVVIEKGTTVLISILGIHYDKEYYPDPERFNPERFNEENKSSRHSYAHIPFGEGPRICIGMRFGLMQSKVGLTALLRKYKFTVSNKTKEPLQMKMYLTESFCGDLIGFGVALLTIIIAYYKWAFQYWKRKNLPYLEPSIPFGNSSNPFNRKEPSGITMRRNYDVMKANGWKHGGLYSMTTPTYMVLDLDYVKNVMTKDFQYFVDRGVYYNERDDPLSAHLFAIEGTKWRNLRMKLSPTFTSGKMKMMFQTLVDCEPNLLEKIEDECKRKGPIDIKEALGCFTTDIIGSCAFGLDCKTFKEENSPFRVYGKKVFAATTSRTVKMMMAMNFPKLARSLHIATTPKDITEFFIKVVKDTVDYREKNNYTRKDFIQLLIDLKNNKVAKEEGYQHDGKTLTIEEVAAQSYVFFIAGFETSSTTMTFALYELARRQDLQQKVRDEIEEAVAKHQGKITYEAIQDMKYMDQVINETLRKYPPVPILLRKCVKDYKVPGEDLVIEKGTKVIIPILGIHYDKEYFPDPEKFDPDRFNDENKGSRHSYSHIPFGEGPRICIGMRFGLMQSKVGLTALLRKYRFTVNNKTKEPLQMSMFLIESVGGNLIGLGVALLTIIIAYYKWTFQYWKRRNLPCQEPTIPFGNIENPFRRQEHRALRLKRDYDVMRANGWKHGGLYFMTTPTYMVIDLDYVKNVMTKDFQYFVDRGVYYNEKDDPLSAHLFAIGGTKWRNLRMKLTRLSPLAK</sequence>
<evidence type="ECO:0000256" key="14">
    <source>
        <dbReference type="SAM" id="Phobius"/>
    </source>
</evidence>
<dbReference type="InterPro" id="IPR050476">
    <property type="entry name" value="Insect_CytP450_Detox"/>
</dbReference>
<evidence type="ECO:0000313" key="15">
    <source>
        <dbReference type="EMBL" id="RZB39006.1"/>
    </source>
</evidence>
<feature type="transmembrane region" description="Helical" evidence="14">
    <location>
        <begin position="856"/>
        <end position="877"/>
    </location>
</feature>
<evidence type="ECO:0000256" key="11">
    <source>
        <dbReference type="ARBA" id="ARBA00023033"/>
    </source>
</evidence>
<comment type="cofactor">
    <cofactor evidence="1 13">
        <name>heme</name>
        <dbReference type="ChEBI" id="CHEBI:30413"/>
    </cofactor>
</comment>
<evidence type="ECO:0000256" key="8">
    <source>
        <dbReference type="ARBA" id="ARBA00022848"/>
    </source>
</evidence>
<name>A0A482V1R2_ASBVE</name>
<dbReference type="InterPro" id="IPR002401">
    <property type="entry name" value="Cyt_P450_E_grp-I"/>
</dbReference>
<evidence type="ECO:0000256" key="13">
    <source>
        <dbReference type="PIRSR" id="PIRSR602401-1"/>
    </source>
</evidence>
<feature type="binding site" description="axial binding residue" evidence="13">
    <location>
        <position position="1305"/>
    </location>
    <ligand>
        <name>heme</name>
        <dbReference type="ChEBI" id="CHEBI:30413"/>
    </ligand>
    <ligandPart>
        <name>Fe</name>
        <dbReference type="ChEBI" id="CHEBI:18248"/>
    </ligandPart>
</feature>
<keyword evidence="14" id="KW-1133">Transmembrane helix</keyword>
<evidence type="ECO:0000256" key="10">
    <source>
        <dbReference type="ARBA" id="ARBA00023004"/>
    </source>
</evidence>
<dbReference type="PRINTS" id="PR00385">
    <property type="entry name" value="P450"/>
</dbReference>
<dbReference type="GO" id="GO:0005789">
    <property type="term" value="C:endoplasmic reticulum membrane"/>
    <property type="evidence" value="ECO:0007669"/>
    <property type="project" value="UniProtKB-SubCell"/>
</dbReference>
<keyword evidence="12 14" id="KW-0472">Membrane</keyword>
<reference evidence="15 16" key="1">
    <citation type="submission" date="2017-03" db="EMBL/GenBank/DDBJ databases">
        <title>Genome of the blue death feigning beetle - Asbolus verrucosus.</title>
        <authorList>
            <person name="Rider S.D."/>
        </authorList>
    </citation>
    <scope>NUCLEOTIDE SEQUENCE [LARGE SCALE GENOMIC DNA]</scope>
    <source>
        <strain evidence="15">Butters</strain>
        <tissue evidence="15">Head and leg muscle</tissue>
    </source>
</reference>
<dbReference type="STRING" id="1661398.A0A482V1R2"/>
<keyword evidence="14" id="KW-0812">Transmembrane</keyword>
<dbReference type="PRINTS" id="PR00463">
    <property type="entry name" value="EP450I"/>
</dbReference>
<dbReference type="SUPFAM" id="SSF48264">
    <property type="entry name" value="Cytochrome P450"/>
    <property type="match status" value="4"/>
</dbReference>
<comment type="caution">
    <text evidence="15">The sequence shown here is derived from an EMBL/GenBank/DDBJ whole genome shotgun (WGS) entry which is preliminary data.</text>
</comment>
<evidence type="ECO:0000256" key="3">
    <source>
        <dbReference type="ARBA" id="ARBA00004406"/>
    </source>
</evidence>
<dbReference type="PANTHER" id="PTHR24292:SF100">
    <property type="entry name" value="CYTOCHROME P450 6A16, ISOFORM B-RELATED"/>
    <property type="match status" value="1"/>
</dbReference>
<dbReference type="Proteomes" id="UP000292052">
    <property type="component" value="Unassembled WGS sequence"/>
</dbReference>
<keyword evidence="10 13" id="KW-0408">Iron</keyword>
<dbReference type="Pfam" id="PF00067">
    <property type="entry name" value="p450"/>
    <property type="match status" value="3"/>
</dbReference>
<keyword evidence="11" id="KW-0503">Monooxygenase</keyword>
<keyword evidence="8" id="KW-0492">Microsome</keyword>
<protein>
    <submittedName>
        <fullName evidence="15">p450 domain containing protein</fullName>
    </submittedName>
</protein>
<evidence type="ECO:0000256" key="4">
    <source>
        <dbReference type="ARBA" id="ARBA00010617"/>
    </source>
</evidence>
<keyword evidence="16" id="KW-1185">Reference proteome</keyword>
<dbReference type="GO" id="GO:0016705">
    <property type="term" value="F:oxidoreductase activity, acting on paired donors, with incorporation or reduction of molecular oxygen"/>
    <property type="evidence" value="ECO:0007669"/>
    <property type="project" value="InterPro"/>
</dbReference>
<evidence type="ECO:0000256" key="1">
    <source>
        <dbReference type="ARBA" id="ARBA00001971"/>
    </source>
</evidence>
<dbReference type="FunFam" id="1.10.630.10:FF:000042">
    <property type="entry name" value="Cytochrome P450"/>
    <property type="match status" value="3"/>
</dbReference>
<comment type="similarity">
    <text evidence="4">Belongs to the cytochrome P450 family.</text>
</comment>
<evidence type="ECO:0000313" key="16">
    <source>
        <dbReference type="Proteomes" id="UP000292052"/>
    </source>
</evidence>
<evidence type="ECO:0000256" key="2">
    <source>
        <dbReference type="ARBA" id="ARBA00004174"/>
    </source>
</evidence>
<evidence type="ECO:0000256" key="5">
    <source>
        <dbReference type="ARBA" id="ARBA00022617"/>
    </source>
</evidence>
<keyword evidence="6 13" id="KW-0479">Metal-binding</keyword>
<feature type="transmembrane region" description="Helical" evidence="14">
    <location>
        <begin position="368"/>
        <end position="387"/>
    </location>
</feature>
<keyword evidence="7" id="KW-0256">Endoplasmic reticulum</keyword>
<dbReference type="CDD" id="cd11056">
    <property type="entry name" value="CYP6-like"/>
    <property type="match status" value="3"/>
</dbReference>
<evidence type="ECO:0000256" key="9">
    <source>
        <dbReference type="ARBA" id="ARBA00023002"/>
    </source>
</evidence>
<dbReference type="OrthoDB" id="2789670at2759"/>
<dbReference type="Gene3D" id="1.10.630.10">
    <property type="entry name" value="Cytochrome P450"/>
    <property type="match status" value="4"/>
</dbReference>
<dbReference type="InterPro" id="IPR017972">
    <property type="entry name" value="Cyt_P450_CS"/>
</dbReference>
<dbReference type="InterPro" id="IPR036396">
    <property type="entry name" value="Cyt_P450_sf"/>
</dbReference>
<proteinExistence type="inferred from homology"/>
<dbReference type="GO" id="GO:0005506">
    <property type="term" value="F:iron ion binding"/>
    <property type="evidence" value="ECO:0007669"/>
    <property type="project" value="InterPro"/>
</dbReference>
<gene>
    <name evidence="15" type="ORF">BDFB_006629</name>
</gene>
<dbReference type="InterPro" id="IPR001128">
    <property type="entry name" value="Cyt_P450"/>
</dbReference>
<dbReference type="GO" id="GO:0004497">
    <property type="term" value="F:monooxygenase activity"/>
    <property type="evidence" value="ECO:0007669"/>
    <property type="project" value="UniProtKB-KW"/>
</dbReference>
<accession>A0A482V1R2</accession>
<comment type="subcellular location">
    <subcellularLocation>
        <location evidence="3">Endoplasmic reticulum membrane</location>
        <topology evidence="3">Peripheral membrane protein</topology>
    </subcellularLocation>
    <subcellularLocation>
        <location evidence="2">Microsome membrane</location>
        <topology evidence="2">Peripheral membrane protein</topology>
    </subcellularLocation>
</comment>